<evidence type="ECO:0000259" key="2">
    <source>
        <dbReference type="Pfam" id="PF12770"/>
    </source>
</evidence>
<dbReference type="PANTHER" id="PTHR10098:SF112">
    <property type="entry name" value="SLR0380 PROTEIN"/>
    <property type="match status" value="1"/>
</dbReference>
<feature type="domain" description="CHAT" evidence="2">
    <location>
        <begin position="616"/>
        <end position="890"/>
    </location>
</feature>
<accession>A0ABX0XE65</accession>
<dbReference type="SUPFAM" id="SSF48452">
    <property type="entry name" value="TPR-like"/>
    <property type="match status" value="2"/>
</dbReference>
<dbReference type="InterPro" id="IPR024983">
    <property type="entry name" value="CHAT_dom"/>
</dbReference>
<dbReference type="SMART" id="SM00028">
    <property type="entry name" value="TPR"/>
    <property type="match status" value="5"/>
</dbReference>
<dbReference type="EMBL" id="JAATJH010000005">
    <property type="protein sequence ID" value="NJC27595.1"/>
    <property type="molecule type" value="Genomic_DNA"/>
</dbReference>
<dbReference type="InterPro" id="IPR019734">
    <property type="entry name" value="TPR_rpt"/>
</dbReference>
<proteinExistence type="predicted"/>
<feature type="chain" id="PRO_5047308057" evidence="1">
    <location>
        <begin position="19"/>
        <end position="936"/>
    </location>
</feature>
<sequence>MKASFSLLAFLLAFGGCAGGVFGQEDGLAERQTLVDLGNALYNDYKEKEALLLYQQVTHNEFGELITDSLTGLAFHKMGACYEYIHQKELSAQYYRRAIAFRDSVLCKGHPETTKSMSNLGSAYLKWGQIDSANYFLHTVIDRYRSNPRADTLVWIKSLINLGSIAVQLQDRQLLLDVATRASELLAATTESLPAKKALAFHYNLALHASKLRLSQLARQQADRALSISVQMEGTPYLSAIHNVYHIADYYAGDRDGAIRHLRRAIDLYEKNDREELRIYLYNMALLHLEGADYAEAKVFAQRALGYAQAELATKANILSTLATATAGLGDNKEAALLYSRGLAAIVEDEDYAAGTLFRPRLAGRTPEQLRQLSVHLEDRAVFLARSGHAASALLDYQDAIEASNRLRTNVSSDASRRYLSQDVRGLYNAAVRLNVQLYLESDARPYAWQALLLSDQARAYTLNATLQADNQTLPAREAELNRRIGRLEATAIDDPKLKSELVTARLERDRLRRRSAKTQVRDTTELTQMDIIAYLQKHQTTLFQYHVTADTSLAFRVTPAGEISVHYLPGAARLSASAKGFREVIRHSVYRRQSLRDLAEQSQLDNTFITSGSQLARSLVPGEWGAQSPSGDKLLLIPDGALSFFPFAALPMSEEEGAVAYNSVRYLGTERTIRNAYSLTTLLANDERKIERRTIVAMGPTFTGALGQLSENAREVNTITASVTDANPITGPKASREAFLTESPTAGVLHLSTHGFSDAANPNQSWIAFSQSGSELDPEQLLYYPEIATLPISAEMVVLSACETSLGKSIPGETSLSIASAFTAAGARSTVNTLWRVDDRATADLMIAFYAELKQGKDRAEALRNAQRQLIDGGEFAHPYYWAGVTLTGADGPVELSDGGINRWLALLGGGILVGLVLGFRNFFAPATAPEGNKE</sequence>
<dbReference type="PROSITE" id="PS51257">
    <property type="entry name" value="PROKAR_LIPOPROTEIN"/>
    <property type="match status" value="1"/>
</dbReference>
<keyword evidence="1" id="KW-0732">Signal</keyword>
<keyword evidence="4" id="KW-1185">Reference proteome</keyword>
<dbReference type="RefSeq" id="WP_168038834.1">
    <property type="nucleotide sequence ID" value="NZ_JAATJH010000005.1"/>
</dbReference>
<dbReference type="InterPro" id="IPR011990">
    <property type="entry name" value="TPR-like_helical_dom_sf"/>
</dbReference>
<dbReference type="PANTHER" id="PTHR10098">
    <property type="entry name" value="RAPSYN-RELATED"/>
    <property type="match status" value="1"/>
</dbReference>
<evidence type="ECO:0000313" key="3">
    <source>
        <dbReference type="EMBL" id="NJC27595.1"/>
    </source>
</evidence>
<evidence type="ECO:0000256" key="1">
    <source>
        <dbReference type="SAM" id="SignalP"/>
    </source>
</evidence>
<feature type="signal peptide" evidence="1">
    <location>
        <begin position="1"/>
        <end position="18"/>
    </location>
</feature>
<reference evidence="3 4" key="1">
    <citation type="submission" date="2020-03" db="EMBL/GenBank/DDBJ databases">
        <title>Genomic Encyclopedia of Type Strains, Phase IV (KMG-IV): sequencing the most valuable type-strain genomes for metagenomic binning, comparative biology and taxonomic classification.</title>
        <authorList>
            <person name="Goeker M."/>
        </authorList>
    </citation>
    <scope>NUCLEOTIDE SEQUENCE [LARGE SCALE GENOMIC DNA]</scope>
    <source>
        <strain evidence="3 4">DSM 105096</strain>
    </source>
</reference>
<evidence type="ECO:0000313" key="4">
    <source>
        <dbReference type="Proteomes" id="UP000770785"/>
    </source>
</evidence>
<dbReference type="Pfam" id="PF12770">
    <property type="entry name" value="CHAT"/>
    <property type="match status" value="1"/>
</dbReference>
<dbReference type="Proteomes" id="UP000770785">
    <property type="component" value="Unassembled WGS sequence"/>
</dbReference>
<protein>
    <submittedName>
        <fullName evidence="3">CHAT domain-containing protein</fullName>
    </submittedName>
</protein>
<name>A0ABX0XE65_9BACT</name>
<organism evidence="3 4">
    <name type="scientific">Neolewinella antarctica</name>
    <dbReference type="NCBI Taxonomy" id="442734"/>
    <lineage>
        <taxon>Bacteria</taxon>
        <taxon>Pseudomonadati</taxon>
        <taxon>Bacteroidota</taxon>
        <taxon>Saprospiria</taxon>
        <taxon>Saprospirales</taxon>
        <taxon>Lewinellaceae</taxon>
        <taxon>Neolewinella</taxon>
    </lineage>
</organism>
<gene>
    <name evidence="3" type="ORF">GGR27_003112</name>
</gene>
<dbReference type="Gene3D" id="1.25.40.10">
    <property type="entry name" value="Tetratricopeptide repeat domain"/>
    <property type="match status" value="2"/>
</dbReference>
<comment type="caution">
    <text evidence="3">The sequence shown here is derived from an EMBL/GenBank/DDBJ whole genome shotgun (WGS) entry which is preliminary data.</text>
</comment>